<evidence type="ECO:0000313" key="3">
    <source>
        <dbReference type="EMBL" id="KAF2841692.1"/>
    </source>
</evidence>
<dbReference type="OrthoDB" id="7862313at2759"/>
<dbReference type="InterPro" id="IPR013783">
    <property type="entry name" value="Ig-like_fold"/>
</dbReference>
<feature type="region of interest" description="Disordered" evidence="1">
    <location>
        <begin position="331"/>
        <end position="377"/>
    </location>
</feature>
<accession>A0A9P4VU78</accession>
<dbReference type="InterPro" id="IPR000300">
    <property type="entry name" value="IPPc"/>
</dbReference>
<dbReference type="Gene3D" id="3.60.10.10">
    <property type="entry name" value="Endonuclease/exonuclease/phosphatase"/>
    <property type="match status" value="1"/>
</dbReference>
<dbReference type="PANTHER" id="PTHR11200">
    <property type="entry name" value="INOSITOL 5-PHOSPHATASE"/>
    <property type="match status" value="1"/>
</dbReference>
<feature type="domain" description="Inositol polyphosphate-related phosphatase" evidence="2">
    <location>
        <begin position="53"/>
        <end position="475"/>
    </location>
</feature>
<evidence type="ECO:0000256" key="1">
    <source>
        <dbReference type="SAM" id="MobiDB-lite"/>
    </source>
</evidence>
<evidence type="ECO:0000259" key="2">
    <source>
        <dbReference type="SMART" id="SM00128"/>
    </source>
</evidence>
<name>A0A9P4VU78_9PEZI</name>
<feature type="region of interest" description="Disordered" evidence="1">
    <location>
        <begin position="958"/>
        <end position="984"/>
    </location>
</feature>
<organism evidence="3 4">
    <name type="scientific">Patellaria atrata CBS 101060</name>
    <dbReference type="NCBI Taxonomy" id="1346257"/>
    <lineage>
        <taxon>Eukaryota</taxon>
        <taxon>Fungi</taxon>
        <taxon>Dikarya</taxon>
        <taxon>Ascomycota</taxon>
        <taxon>Pezizomycotina</taxon>
        <taxon>Dothideomycetes</taxon>
        <taxon>Dothideomycetes incertae sedis</taxon>
        <taxon>Patellariales</taxon>
        <taxon>Patellariaceae</taxon>
        <taxon>Patellaria</taxon>
    </lineage>
</organism>
<dbReference type="SMART" id="SM00128">
    <property type="entry name" value="IPPc"/>
    <property type="match status" value="1"/>
</dbReference>
<feature type="region of interest" description="Disordered" evidence="1">
    <location>
        <begin position="639"/>
        <end position="686"/>
    </location>
</feature>
<evidence type="ECO:0000313" key="4">
    <source>
        <dbReference type="Proteomes" id="UP000799429"/>
    </source>
</evidence>
<dbReference type="Pfam" id="PF22669">
    <property type="entry name" value="Exo_endo_phos2"/>
    <property type="match status" value="2"/>
</dbReference>
<feature type="region of interest" description="Disordered" evidence="1">
    <location>
        <begin position="1"/>
        <end position="33"/>
    </location>
</feature>
<dbReference type="Proteomes" id="UP000799429">
    <property type="component" value="Unassembled WGS sequence"/>
</dbReference>
<reference evidence="3" key="1">
    <citation type="journal article" date="2020" name="Stud. Mycol.">
        <title>101 Dothideomycetes genomes: a test case for predicting lifestyles and emergence of pathogens.</title>
        <authorList>
            <person name="Haridas S."/>
            <person name="Albert R."/>
            <person name="Binder M."/>
            <person name="Bloem J."/>
            <person name="Labutti K."/>
            <person name="Salamov A."/>
            <person name="Andreopoulos B."/>
            <person name="Baker S."/>
            <person name="Barry K."/>
            <person name="Bills G."/>
            <person name="Bluhm B."/>
            <person name="Cannon C."/>
            <person name="Castanera R."/>
            <person name="Culley D."/>
            <person name="Daum C."/>
            <person name="Ezra D."/>
            <person name="Gonzalez J."/>
            <person name="Henrissat B."/>
            <person name="Kuo A."/>
            <person name="Liang C."/>
            <person name="Lipzen A."/>
            <person name="Lutzoni F."/>
            <person name="Magnuson J."/>
            <person name="Mondo S."/>
            <person name="Nolan M."/>
            <person name="Ohm R."/>
            <person name="Pangilinan J."/>
            <person name="Park H.-J."/>
            <person name="Ramirez L."/>
            <person name="Alfaro M."/>
            <person name="Sun H."/>
            <person name="Tritt A."/>
            <person name="Yoshinaga Y."/>
            <person name="Zwiers L.-H."/>
            <person name="Turgeon B."/>
            <person name="Goodwin S."/>
            <person name="Spatafora J."/>
            <person name="Crous P."/>
            <person name="Grigoriev I."/>
        </authorList>
    </citation>
    <scope>NUCLEOTIDE SEQUENCE</scope>
    <source>
        <strain evidence="3">CBS 101060</strain>
    </source>
</reference>
<sequence>MAKNNKPDEDASTDFLDQLMPGAFPDSKDAEVSSHQTLSQAVYARRSEYTRPKTIRIKVGTWNVAALKGTEKDIGSWFIKGKGVDEALGGLSISDSQEGRGKDGRERVEQQEARSNNKITTSPVGDDGVVSGGEEVELYVLGLQELVDISSPAEALRPYTDPGAANRFKTALEYVLPAGYQLVSEQQLFGVYLVIYASPSIFPEIKSVSTTSVGTGLMGYMGNKGAVTTRIVLGETTRLVFINSHLAAGADKASLERRNWDASQIMSRTRFDAITDSMGLHQSTGEKIGDEDFAFWFGDLNYRLEGMAGDDVRRLLTLHARDEYDVQRVRRPIRESTRSDTGNENSVIRSGSPISIKSVNTDPTLSDNPDSPNADHNIFEQDVIPAEFDPASLQTTLLSLLPHDELIQQQKARKAFYEGWKEGPIKFMPTYKYDVGSVGVFDSSEKRRCPSWCDRILYRTRRDKVAYEIKVKAEEEAKKKDEEMKAKGMDKAVDDEDILFDYDPDADGDVSYDEDFAETEPEVVVTREGFEDEIEQEYYTSHHRILSSDHKPLDAVFKLRYDAVIPELKAKVHAEVARDLDRAENEGRPSVTIIVDHGSTNGRNAPESEGVDFGDIQYAQTKRRSITIANTGRVSATIRFADRPTEESQPTEPFPPWLSTSFDREPDKKPQGAQANDNHDSYTLEPGDTCSVDLALKVTGMDRVRELNENHYALESILVLRVENGRDHFISVHGHWQQSIFSRSIDALTRIPEGGIRALQHQKPRDTPEPGHGKSEVKWSAPRELFRLTEAIEELVERTLAEWDMTSPSSSTKKPWEANAGWPFAQESWTLTDLEFLETLSGRVYEALDTDKPLTTAFASETPSLHRLEILAHTLLLFLQSITDGVITAELWTTLEPRIIQLEKSKSQLRVEDERTAIMEALSTTPSHNVSFVLLTSMLSHIESLITSAVKDSAIGVGSGTSRSSIDIPSSPQSPKATVRRKTLSKDPVVARRQVVQRALAAVFAEVVVRLPDRLGGKQRRDAEERAVRVLEVFLRLDN</sequence>
<feature type="compositionally biased region" description="Low complexity" evidence="1">
    <location>
        <begin position="960"/>
        <end position="975"/>
    </location>
</feature>
<dbReference type="PANTHER" id="PTHR11200:SF300">
    <property type="entry name" value="TYPE II INOSITOL 1,4,5-TRISPHOSPHATE 5-PHOSPHATASE"/>
    <property type="match status" value="1"/>
</dbReference>
<proteinExistence type="predicted"/>
<dbReference type="GO" id="GO:0004439">
    <property type="term" value="F:phosphatidylinositol-4,5-bisphosphate 5-phosphatase activity"/>
    <property type="evidence" value="ECO:0007669"/>
    <property type="project" value="TreeGrafter"/>
</dbReference>
<dbReference type="EMBL" id="MU006091">
    <property type="protein sequence ID" value="KAF2841692.1"/>
    <property type="molecule type" value="Genomic_DNA"/>
</dbReference>
<feature type="compositionally biased region" description="Polar residues" evidence="1">
    <location>
        <begin position="339"/>
        <end position="371"/>
    </location>
</feature>
<dbReference type="Pfam" id="PF21310">
    <property type="entry name" value="OCRL-like_ASH"/>
    <property type="match status" value="1"/>
</dbReference>
<dbReference type="GO" id="GO:0046856">
    <property type="term" value="P:phosphatidylinositol dephosphorylation"/>
    <property type="evidence" value="ECO:0007669"/>
    <property type="project" value="InterPro"/>
</dbReference>
<dbReference type="AlphaFoldDB" id="A0A9P4VU78"/>
<protein>
    <submittedName>
        <fullName evidence="3">DNase I-like protein</fullName>
    </submittedName>
</protein>
<dbReference type="InterPro" id="IPR036691">
    <property type="entry name" value="Endo/exonu/phosph_ase_sf"/>
</dbReference>
<dbReference type="SUPFAM" id="SSF56219">
    <property type="entry name" value="DNase I-like"/>
    <property type="match status" value="1"/>
</dbReference>
<keyword evidence="4" id="KW-1185">Reference proteome</keyword>
<gene>
    <name evidence="3" type="ORF">M501DRAFT_1000967</name>
</gene>
<dbReference type="InterPro" id="IPR046985">
    <property type="entry name" value="IP5"/>
</dbReference>
<comment type="caution">
    <text evidence="3">The sequence shown here is derived from an EMBL/GenBank/DDBJ whole genome shotgun (WGS) entry which is preliminary data.</text>
</comment>
<dbReference type="InterPro" id="IPR048869">
    <property type="entry name" value="OCRL-1_2_ASH"/>
</dbReference>
<dbReference type="Gene3D" id="2.60.40.10">
    <property type="entry name" value="Immunoglobulins"/>
    <property type="match status" value="1"/>
</dbReference>